<evidence type="ECO:0000256" key="2">
    <source>
        <dbReference type="SAM" id="Phobius"/>
    </source>
</evidence>
<feature type="region of interest" description="Disordered" evidence="1">
    <location>
        <begin position="605"/>
        <end position="685"/>
    </location>
</feature>
<feature type="domain" description="PASTA" evidence="3">
    <location>
        <begin position="550"/>
        <end position="611"/>
    </location>
</feature>
<dbReference type="EMBL" id="AJWZ01001249">
    <property type="protein sequence ID" value="EKC74358.1"/>
    <property type="molecule type" value="Genomic_DNA"/>
</dbReference>
<dbReference type="AlphaFoldDB" id="K1TWQ1"/>
<dbReference type="InterPro" id="IPR004474">
    <property type="entry name" value="LytR_CpsA_psr"/>
</dbReference>
<dbReference type="Gene3D" id="3.40.630.190">
    <property type="entry name" value="LCP protein"/>
    <property type="match status" value="1"/>
</dbReference>
<keyword evidence="2" id="KW-0812">Transmembrane</keyword>
<proteinExistence type="predicted"/>
<dbReference type="Pfam" id="PF03816">
    <property type="entry name" value="LytR_cpsA_psr"/>
    <property type="match status" value="1"/>
</dbReference>
<dbReference type="PROSITE" id="PS51178">
    <property type="entry name" value="PASTA"/>
    <property type="match status" value="1"/>
</dbReference>
<evidence type="ECO:0000259" key="3">
    <source>
        <dbReference type="PROSITE" id="PS51178"/>
    </source>
</evidence>
<dbReference type="SUPFAM" id="SSF53850">
    <property type="entry name" value="Periplasmic binding protein-like II"/>
    <property type="match status" value="1"/>
</dbReference>
<comment type="caution">
    <text evidence="4">The sequence shown here is derived from an EMBL/GenBank/DDBJ whole genome shotgun (WGS) entry which is preliminary data.</text>
</comment>
<reference evidence="4" key="1">
    <citation type="journal article" date="2013" name="Environ. Microbiol.">
        <title>Microbiota from the distal guts of lean and obese adolescents exhibit partial functional redundancy besides clear differences in community structure.</title>
        <authorList>
            <person name="Ferrer M."/>
            <person name="Ruiz A."/>
            <person name="Lanza F."/>
            <person name="Haange S.B."/>
            <person name="Oberbach A."/>
            <person name="Till H."/>
            <person name="Bargiela R."/>
            <person name="Campoy C."/>
            <person name="Segura M.T."/>
            <person name="Richter M."/>
            <person name="von Bergen M."/>
            <person name="Seifert J."/>
            <person name="Suarez A."/>
        </authorList>
    </citation>
    <scope>NUCLEOTIDE SEQUENCE</scope>
</reference>
<feature type="compositionally biased region" description="Basic and acidic residues" evidence="1">
    <location>
        <begin position="634"/>
        <end position="652"/>
    </location>
</feature>
<dbReference type="Pfam" id="PF03793">
    <property type="entry name" value="PASTA"/>
    <property type="match status" value="1"/>
</dbReference>
<keyword evidence="2" id="KW-0472">Membrane</keyword>
<dbReference type="PANTHER" id="PTHR33392:SF6">
    <property type="entry name" value="POLYISOPRENYL-TEICHOIC ACID--PEPTIDOGLYCAN TEICHOIC ACID TRANSFERASE TAGU"/>
    <property type="match status" value="1"/>
</dbReference>
<organism evidence="4">
    <name type="scientific">human gut metagenome</name>
    <dbReference type="NCBI Taxonomy" id="408170"/>
    <lineage>
        <taxon>unclassified sequences</taxon>
        <taxon>metagenomes</taxon>
        <taxon>organismal metagenomes</taxon>
    </lineage>
</organism>
<gene>
    <name evidence="4" type="ORF">OBE_01935</name>
</gene>
<feature type="transmembrane region" description="Helical" evidence="2">
    <location>
        <begin position="49"/>
        <end position="68"/>
    </location>
</feature>
<name>K1TWQ1_9ZZZZ</name>
<evidence type="ECO:0000313" key="4">
    <source>
        <dbReference type="EMBL" id="EKC74358.1"/>
    </source>
</evidence>
<dbReference type="Gene3D" id="3.40.190.10">
    <property type="entry name" value="Periplasmic binding protein-like II"/>
    <property type="match status" value="1"/>
</dbReference>
<evidence type="ECO:0000256" key="1">
    <source>
        <dbReference type="SAM" id="MobiDB-lite"/>
    </source>
</evidence>
<accession>K1TWQ1</accession>
<feature type="compositionally biased region" description="Basic and acidic residues" evidence="1">
    <location>
        <begin position="660"/>
        <end position="679"/>
    </location>
</feature>
<dbReference type="InterPro" id="IPR005543">
    <property type="entry name" value="PASTA_dom"/>
</dbReference>
<dbReference type="NCBIfam" id="TIGR00350">
    <property type="entry name" value="lytR_cpsA_psr"/>
    <property type="match status" value="1"/>
</dbReference>
<dbReference type="InterPro" id="IPR050922">
    <property type="entry name" value="LytR/CpsA/Psr_CW_biosynth"/>
</dbReference>
<dbReference type="PANTHER" id="PTHR33392">
    <property type="entry name" value="POLYISOPRENYL-TEICHOIC ACID--PEPTIDOGLYCAN TEICHOIC ACID TRANSFERASE TAGU"/>
    <property type="match status" value="1"/>
</dbReference>
<keyword evidence="2" id="KW-1133">Transmembrane helix</keyword>
<protein>
    <submittedName>
        <fullName evidence="4">Membrane protein containing Cell envelope-related transcriptional attenuator domain protein</fullName>
    </submittedName>
</protein>
<dbReference type="SMART" id="SM00740">
    <property type="entry name" value="PASTA"/>
    <property type="match status" value="1"/>
</dbReference>
<dbReference type="SUPFAM" id="SSF54184">
    <property type="entry name" value="Penicillin-binding protein 2x (pbp-2x), c-terminal domain"/>
    <property type="match status" value="1"/>
</dbReference>
<feature type="transmembrane region" description="Helical" evidence="2">
    <location>
        <begin position="89"/>
        <end position="114"/>
    </location>
</feature>
<sequence>MAKEKNNEEKVRPKGRIVLTVLLILALLSGGFAIYNLFLLRNMGNLVKYFYFAIGLIIGLYILLFFKVKVRLKRRKKGKEKKEKKDRGLIICFVLYIIFTAALGGAIAFVYGFVGSFNKEYVTYSSSLVTLSSNESKTIEDVDDYRIGILSDKNSVEGYIIPQEVIKKYKLKDNNDIVEYDNYTEMMADLYAKEIDALFITTSYHSIFSSIDAYENIDNETKKIFTQEKKMKKVVTSKRETSSKGKNIKEPFTILLMGVDSTEEGLTKNTVANGDSLVLITFNPKTLNATMISIPRDSYVPIACWSGKPENKITHAAAYGTDCMMSTIEEYFDIKIDYYAKINFKGLVKLVDAMGGIDVEVPKDLCTDNSNREGEVCISQGYQHLNGEQALVLSRNRKQLAAGDLDRGRNQQLVIQAMVNKVRTIKSASKFMKILDTISNNFDTNFTANQILSFYSIAEDILNNNLAKDDADLVNIQQLYLQGTGQMIYDERARMVLWNYVPNKDSRKDVVNAMKTNLGLLEYEDKKTFSFSINDEYEKQIVGYGPYNSNYTYKLVPNFVGYSEAVARSIASRNGIKVVFSGSGGTVVSQSAPVNKRVDKLNGSVTLTLSGSSKSNTTTESSKDTSKNNNNNNNKDKETSSDETKKDNKKDDEKDDEKDDIGSDDKTTSSDETKKDEKSSNGGNN</sequence>